<proteinExistence type="predicted"/>
<dbReference type="PaxDb" id="67767-A0A0J7KKG6"/>
<keyword evidence="1" id="KW-0472">Membrane</keyword>
<feature type="transmembrane region" description="Helical" evidence="1">
    <location>
        <begin position="243"/>
        <end position="263"/>
    </location>
</feature>
<dbReference type="Proteomes" id="UP000036403">
    <property type="component" value="Unassembled WGS sequence"/>
</dbReference>
<keyword evidence="1" id="KW-1133">Transmembrane helix</keyword>
<evidence type="ECO:0000313" key="2">
    <source>
        <dbReference type="EMBL" id="KMQ90782.1"/>
    </source>
</evidence>
<comment type="caution">
    <text evidence="2">The sequence shown here is derived from an EMBL/GenBank/DDBJ whole genome shotgun (WGS) entry which is preliminary data.</text>
</comment>
<protein>
    <submittedName>
        <fullName evidence="2">Uncharacterized protein</fullName>
    </submittedName>
</protein>
<evidence type="ECO:0000256" key="1">
    <source>
        <dbReference type="SAM" id="Phobius"/>
    </source>
</evidence>
<keyword evidence="1" id="KW-0812">Transmembrane</keyword>
<sequence length="518" mass="59058">MLDLVAQSVITTWPTEIFVLGSKIRPWNMASSRTLLIYIYPWNDDITYAELNVTVEDVDSISYAKYRPKLLLIMDSNERTLSAQRQLEYLWELKFLDVIILEVSLRSKYSEPVFVAVHRYNGFRKSYTRLTAYDDSIDWYPKSRNIYGDKFKIKFEEIWSPYGSLEPGSGTVGGLAKAFSDTLSIALNGTVVHTNFPDESNMIYRAEALVNEDAHNMDHSVAVGTDRFCLLIPILPAEVPFDFWPIIVTILIGISLSGIVWCASTILRVSERARNPLNTICLILGISPFYAPRTFVEKMLFVATVMTAAEYTAMFQAELFELAIELSAENRVSSFQELFATGLQVVVSKVVYDELAASEQISSELMRRFTSVGERERISVNTSRAYFTSETDAKVLETKVLGRKGERLFKVSDLCILAHYRVHTIPFKSAFKNEINRALLMTMEYGFTKKHADDFWKDIGTRNESEIILNHSMYVAYLVIFVGYAISLLAFARELIASRVSKRQHPTFCVKCPRIVTR</sequence>
<dbReference type="EMBL" id="LBMM01006239">
    <property type="protein sequence ID" value="KMQ90782.1"/>
    <property type="molecule type" value="Genomic_DNA"/>
</dbReference>
<organism evidence="2 3">
    <name type="scientific">Lasius niger</name>
    <name type="common">Black garden ant</name>
    <dbReference type="NCBI Taxonomy" id="67767"/>
    <lineage>
        <taxon>Eukaryota</taxon>
        <taxon>Metazoa</taxon>
        <taxon>Ecdysozoa</taxon>
        <taxon>Arthropoda</taxon>
        <taxon>Hexapoda</taxon>
        <taxon>Insecta</taxon>
        <taxon>Pterygota</taxon>
        <taxon>Neoptera</taxon>
        <taxon>Endopterygota</taxon>
        <taxon>Hymenoptera</taxon>
        <taxon>Apocrita</taxon>
        <taxon>Aculeata</taxon>
        <taxon>Formicoidea</taxon>
        <taxon>Formicidae</taxon>
        <taxon>Formicinae</taxon>
        <taxon>Lasius</taxon>
        <taxon>Lasius</taxon>
    </lineage>
</organism>
<feature type="transmembrane region" description="Helical" evidence="1">
    <location>
        <begin position="474"/>
        <end position="492"/>
    </location>
</feature>
<reference evidence="2 3" key="1">
    <citation type="submission" date="2015-04" db="EMBL/GenBank/DDBJ databases">
        <title>Lasius niger genome sequencing.</title>
        <authorList>
            <person name="Konorov E.A."/>
            <person name="Nikitin M.A."/>
            <person name="Kirill M.V."/>
            <person name="Chang P."/>
        </authorList>
    </citation>
    <scope>NUCLEOTIDE SEQUENCE [LARGE SCALE GENOMIC DNA]</scope>
    <source>
        <tissue evidence="2">Whole</tissue>
    </source>
</reference>
<keyword evidence="3" id="KW-1185">Reference proteome</keyword>
<evidence type="ECO:0000313" key="3">
    <source>
        <dbReference type="Proteomes" id="UP000036403"/>
    </source>
</evidence>
<accession>A0A0J7KKG6</accession>
<name>A0A0J7KKG6_LASNI</name>
<dbReference type="STRING" id="67767.A0A0J7KKG6"/>
<gene>
    <name evidence="2" type="ORF">RF55_9424</name>
</gene>
<dbReference type="AlphaFoldDB" id="A0A0J7KKG6"/>
<dbReference type="OrthoDB" id="7696986at2759"/>